<evidence type="ECO:0000256" key="10">
    <source>
        <dbReference type="PIRSR" id="PIRSR005096-2"/>
    </source>
</evidence>
<feature type="binding site" evidence="11">
    <location>
        <begin position="96"/>
        <end position="97"/>
    </location>
    <ligand>
        <name>beta-D-galactose</name>
        <dbReference type="ChEBI" id="CHEBI:27667"/>
    </ligand>
</feature>
<dbReference type="Pfam" id="PF01263">
    <property type="entry name" value="Aldose_epim"/>
    <property type="match status" value="1"/>
</dbReference>
<protein>
    <recommendedName>
        <fullName evidence="8">Aldose 1-epimerase</fullName>
        <ecNumber evidence="8">5.1.3.3</ecNumber>
    </recommendedName>
</protein>
<keyword evidence="6 8" id="KW-0413">Isomerase</keyword>
<dbReference type="EC" id="5.1.3.3" evidence="8"/>
<sequence>MKSGLYFLMLFFIIAFGTLHAKSCMNKNDNSFKIIELSNKKGNKIGITNYGARLVSWYVKDNKNKEQNIVLGFSSQEQYEKAAAPYYGAIVGRYANRIENFTLYGKEYHLTDDAYVLHGGKAGFHDKLWTIEVVSDSSVTLSYISKDGDGGYQGQVTTHVEYILTSQNELVINYSAATDKPTPINLTNHAFFNLKGAGNGSILDLSLKVNADQFTPLQSNGLPTGEIKEVEGSVFDFRNFKKVKSAVKSKDPQILLAKGLDHNFVNKNTNEPLITAIDPKSGIKMEMTTTMAGVQIYTANYLSGKDKNDKGKAFKARESICFESQFFANSPNHSNFPNTILKPGETYSHSTVYKVTTLNSVR</sequence>
<evidence type="ECO:0000256" key="2">
    <source>
        <dbReference type="ARBA" id="ARBA00005028"/>
    </source>
</evidence>
<comment type="similarity">
    <text evidence="3 8">Belongs to the aldose epimerase family.</text>
</comment>
<dbReference type="GO" id="GO:0006006">
    <property type="term" value="P:glucose metabolic process"/>
    <property type="evidence" value="ECO:0007669"/>
    <property type="project" value="TreeGrafter"/>
</dbReference>
<organism evidence="12 13">
    <name type="scientific">Flammeovirga yaeyamensis</name>
    <dbReference type="NCBI Taxonomy" id="367791"/>
    <lineage>
        <taxon>Bacteria</taxon>
        <taxon>Pseudomonadati</taxon>
        <taxon>Bacteroidota</taxon>
        <taxon>Cytophagia</taxon>
        <taxon>Cytophagales</taxon>
        <taxon>Flammeovirgaceae</taxon>
        <taxon>Flammeovirga</taxon>
    </lineage>
</organism>
<dbReference type="GO" id="GO:0030246">
    <property type="term" value="F:carbohydrate binding"/>
    <property type="evidence" value="ECO:0007669"/>
    <property type="project" value="InterPro"/>
</dbReference>
<feature type="active site" description="Proton donor" evidence="9">
    <location>
        <position position="189"/>
    </location>
</feature>
<dbReference type="InterPro" id="IPR008183">
    <property type="entry name" value="Aldose_1/G6P_1-epimerase"/>
</dbReference>
<dbReference type="CDD" id="cd09019">
    <property type="entry name" value="galactose_mutarotase_like"/>
    <property type="match status" value="1"/>
</dbReference>
<dbReference type="EMBL" id="CP076133">
    <property type="protein sequence ID" value="QWG05078.1"/>
    <property type="molecule type" value="Genomic_DNA"/>
</dbReference>
<feature type="active site" description="Proton acceptor" evidence="9">
    <location>
        <position position="323"/>
    </location>
</feature>
<evidence type="ECO:0000256" key="4">
    <source>
        <dbReference type="ARBA" id="ARBA00011245"/>
    </source>
</evidence>
<dbReference type="GO" id="GO:0004034">
    <property type="term" value="F:aldose 1-epimerase activity"/>
    <property type="evidence" value="ECO:0007669"/>
    <property type="project" value="UniProtKB-EC"/>
</dbReference>
<evidence type="ECO:0000256" key="5">
    <source>
        <dbReference type="ARBA" id="ARBA00022837"/>
    </source>
</evidence>
<dbReference type="PANTHER" id="PTHR10091:SF0">
    <property type="entry name" value="GALACTOSE MUTAROTASE"/>
    <property type="match status" value="1"/>
</dbReference>
<dbReference type="AlphaFoldDB" id="A0AAX1NFQ1"/>
<dbReference type="GO" id="GO:0033499">
    <property type="term" value="P:galactose catabolic process via UDP-galactose, Leloir pathway"/>
    <property type="evidence" value="ECO:0007669"/>
    <property type="project" value="TreeGrafter"/>
</dbReference>
<comment type="subunit">
    <text evidence="4">Monomer.</text>
</comment>
<keyword evidence="7 8" id="KW-0119">Carbohydrate metabolism</keyword>
<evidence type="ECO:0000256" key="7">
    <source>
        <dbReference type="ARBA" id="ARBA00023277"/>
    </source>
</evidence>
<feature type="binding site" evidence="10">
    <location>
        <position position="261"/>
    </location>
    <ligand>
        <name>beta-D-galactose</name>
        <dbReference type="ChEBI" id="CHEBI:27667"/>
    </ligand>
</feature>
<evidence type="ECO:0000256" key="9">
    <source>
        <dbReference type="PIRSR" id="PIRSR005096-1"/>
    </source>
</evidence>
<keyword evidence="13" id="KW-1185">Reference proteome</keyword>
<gene>
    <name evidence="12" type="ORF">KMW28_21885</name>
</gene>
<name>A0AAX1NFQ1_9BACT</name>
<evidence type="ECO:0000256" key="6">
    <source>
        <dbReference type="ARBA" id="ARBA00023235"/>
    </source>
</evidence>
<proteinExistence type="inferred from homology"/>
<evidence type="ECO:0000313" key="13">
    <source>
        <dbReference type="Proteomes" id="UP000678679"/>
    </source>
</evidence>
<dbReference type="InterPro" id="IPR015443">
    <property type="entry name" value="Aldose_1-epimerase"/>
</dbReference>
<dbReference type="SUPFAM" id="SSF74650">
    <property type="entry name" value="Galactose mutarotase-like"/>
    <property type="match status" value="1"/>
</dbReference>
<keyword evidence="5" id="KW-0106">Calcium</keyword>
<dbReference type="InterPro" id="IPR011013">
    <property type="entry name" value="Gal_mutarotase_sf_dom"/>
</dbReference>
<evidence type="ECO:0000256" key="11">
    <source>
        <dbReference type="PIRSR" id="PIRSR005096-3"/>
    </source>
</evidence>
<dbReference type="PIRSF" id="PIRSF005096">
    <property type="entry name" value="GALM"/>
    <property type="match status" value="1"/>
</dbReference>
<comment type="catalytic activity">
    <reaction evidence="8">
        <text>alpha-D-glucose = beta-D-glucose</text>
        <dbReference type="Rhea" id="RHEA:10264"/>
        <dbReference type="ChEBI" id="CHEBI:15903"/>
        <dbReference type="ChEBI" id="CHEBI:17925"/>
        <dbReference type="EC" id="5.1.3.3"/>
    </reaction>
</comment>
<dbReference type="RefSeq" id="WP_169662244.1">
    <property type="nucleotide sequence ID" value="NZ_CP076133.1"/>
</dbReference>
<accession>A0AAX1NFQ1</accession>
<evidence type="ECO:0000313" key="12">
    <source>
        <dbReference type="EMBL" id="QWG05078.1"/>
    </source>
</evidence>
<dbReference type="InterPro" id="IPR014718">
    <property type="entry name" value="GH-type_carb-bd"/>
</dbReference>
<evidence type="ECO:0000256" key="1">
    <source>
        <dbReference type="ARBA" id="ARBA00001913"/>
    </source>
</evidence>
<dbReference type="PANTHER" id="PTHR10091">
    <property type="entry name" value="ALDOSE-1-EPIMERASE"/>
    <property type="match status" value="1"/>
</dbReference>
<dbReference type="Gene3D" id="2.70.98.10">
    <property type="match status" value="1"/>
</dbReference>
<dbReference type="Proteomes" id="UP000678679">
    <property type="component" value="Chromosome 2"/>
</dbReference>
<comment type="cofactor">
    <cofactor evidence="1">
        <name>Ca(2+)</name>
        <dbReference type="ChEBI" id="CHEBI:29108"/>
    </cofactor>
</comment>
<reference evidence="12 13" key="1">
    <citation type="submission" date="2021-05" db="EMBL/GenBank/DDBJ databases">
        <title>Comparative genomic studies on the polysaccharide-degrading batcterial strains of the Flammeovirga genus.</title>
        <authorList>
            <person name="Zewei F."/>
            <person name="Zheng Z."/>
            <person name="Yu L."/>
            <person name="Ruyue G."/>
            <person name="Yanhong M."/>
            <person name="Yuanyuan C."/>
            <person name="Jingyan G."/>
            <person name="Wenjun H."/>
        </authorList>
    </citation>
    <scope>NUCLEOTIDE SEQUENCE [LARGE SCALE GENOMIC DNA]</scope>
    <source>
        <strain evidence="12 13">NBRC:100898</strain>
    </source>
</reference>
<comment type="pathway">
    <text evidence="2 8">Carbohydrate metabolism; hexose metabolism.</text>
</comment>
<evidence type="ECO:0000256" key="3">
    <source>
        <dbReference type="ARBA" id="ARBA00006206"/>
    </source>
</evidence>
<dbReference type="KEGG" id="fya:KMW28_21885"/>
<dbReference type="InterPro" id="IPR047215">
    <property type="entry name" value="Galactose_mutarotase-like"/>
</dbReference>
<evidence type="ECO:0000256" key="8">
    <source>
        <dbReference type="PIRNR" id="PIRNR005096"/>
    </source>
</evidence>
<dbReference type="NCBIfam" id="NF008277">
    <property type="entry name" value="PRK11055.1"/>
    <property type="match status" value="1"/>
</dbReference>